<evidence type="ECO:0000313" key="3">
    <source>
        <dbReference type="EMBL" id="SOU88945.1"/>
    </source>
</evidence>
<proteinExistence type="predicted"/>
<keyword evidence="1" id="KW-0732">Signal</keyword>
<name>A0A2I2M8S6_9FLAO</name>
<dbReference type="RefSeq" id="WP_172505419.1">
    <property type="nucleotide sequence ID" value="NZ_JAFMUG010000001.1"/>
</dbReference>
<feature type="signal peptide" evidence="1">
    <location>
        <begin position="1"/>
        <end position="21"/>
    </location>
</feature>
<evidence type="ECO:0000313" key="4">
    <source>
        <dbReference type="Proteomes" id="UP000490060"/>
    </source>
</evidence>
<reference evidence="3 4" key="1">
    <citation type="submission" date="2017-11" db="EMBL/GenBank/DDBJ databases">
        <authorList>
            <person name="Duchaud E."/>
        </authorList>
    </citation>
    <scope>NUCLEOTIDE SEQUENCE [LARGE SCALE GENOMIC DNA]</scope>
    <source>
        <strain evidence="3 4">TNO010</strain>
    </source>
</reference>
<organism evidence="3 4">
    <name type="scientific">Tenacibaculum finnmarkense genomovar ulcerans</name>
    <dbReference type="NCBI Taxonomy" id="2781388"/>
    <lineage>
        <taxon>Bacteria</taxon>
        <taxon>Pseudomonadati</taxon>
        <taxon>Bacteroidota</taxon>
        <taxon>Flavobacteriia</taxon>
        <taxon>Flavobacteriales</taxon>
        <taxon>Flavobacteriaceae</taxon>
        <taxon>Tenacibaculum</taxon>
        <taxon>Tenacibaculum finnmarkense</taxon>
    </lineage>
</organism>
<feature type="domain" description="DUF4136" evidence="2">
    <location>
        <begin position="20"/>
        <end position="169"/>
    </location>
</feature>
<dbReference type="Gene3D" id="3.30.160.670">
    <property type="match status" value="1"/>
</dbReference>
<dbReference type="Pfam" id="PF13590">
    <property type="entry name" value="DUF4136"/>
    <property type="match status" value="1"/>
</dbReference>
<dbReference type="AlphaFoldDB" id="A0A2I2M8S6"/>
<gene>
    <name evidence="3" type="ORF">TNO010_260005</name>
</gene>
<feature type="chain" id="PRO_5014142044" description="DUF4136 domain-containing protein" evidence="1">
    <location>
        <begin position="22"/>
        <end position="172"/>
    </location>
</feature>
<accession>A0A2I2M8S6</accession>
<sequence>MKPLKFLFLLFILGCSSTKVVYDYDGQTTFENYKTFHFFDDAGKGLNELDVKRITRELTLGLQEKGMTLAENPDMYIHILSKQSTAVNRNTIGVGIGGGGAVNLGLSGGIPIGSKKINEQLTIDFVASKNNELLWQGIANTKINEKRTPTEKVAHYKKVIGKILVNYPPNKK</sequence>
<dbReference type="InterPro" id="IPR025411">
    <property type="entry name" value="DUF4136"/>
</dbReference>
<dbReference type="EMBL" id="OENE01000019">
    <property type="protein sequence ID" value="SOU88945.1"/>
    <property type="molecule type" value="Genomic_DNA"/>
</dbReference>
<evidence type="ECO:0000256" key="1">
    <source>
        <dbReference type="SAM" id="SignalP"/>
    </source>
</evidence>
<dbReference type="Proteomes" id="UP000490060">
    <property type="component" value="Unassembled WGS sequence"/>
</dbReference>
<evidence type="ECO:0000259" key="2">
    <source>
        <dbReference type="Pfam" id="PF13590"/>
    </source>
</evidence>
<protein>
    <recommendedName>
        <fullName evidence="2">DUF4136 domain-containing protein</fullName>
    </recommendedName>
</protein>